<keyword evidence="1" id="KW-0812">Transmembrane</keyword>
<dbReference type="EMBL" id="QLII01000001">
    <property type="protein sequence ID" value="RAI75842.1"/>
    <property type="molecule type" value="Genomic_DNA"/>
</dbReference>
<organism evidence="2 3">
    <name type="scientific">Spirosoma telluris</name>
    <dbReference type="NCBI Taxonomy" id="2183553"/>
    <lineage>
        <taxon>Bacteria</taxon>
        <taxon>Pseudomonadati</taxon>
        <taxon>Bacteroidota</taxon>
        <taxon>Cytophagia</taxon>
        <taxon>Cytophagales</taxon>
        <taxon>Cytophagaceae</taxon>
        <taxon>Spirosoma</taxon>
    </lineage>
</organism>
<reference evidence="2 3" key="1">
    <citation type="submission" date="2018-06" db="EMBL/GenBank/DDBJ databases">
        <title>Spirosoma sp. HMF3257 Genome sequencing and assembly.</title>
        <authorList>
            <person name="Kang H."/>
            <person name="Cha I."/>
            <person name="Kim H."/>
            <person name="Kang J."/>
            <person name="Joh K."/>
        </authorList>
    </citation>
    <scope>NUCLEOTIDE SEQUENCE [LARGE SCALE GENOMIC DNA]</scope>
    <source>
        <strain evidence="2 3">HMF3257</strain>
    </source>
</reference>
<dbReference type="Proteomes" id="UP000249016">
    <property type="component" value="Unassembled WGS sequence"/>
</dbReference>
<feature type="transmembrane region" description="Helical" evidence="1">
    <location>
        <begin position="155"/>
        <end position="175"/>
    </location>
</feature>
<accession>A0A327NKX6</accession>
<gene>
    <name evidence="2" type="ORF">HMF3257_19780</name>
</gene>
<protein>
    <recommendedName>
        <fullName evidence="4">DUF3592 domain-containing protein</fullName>
    </recommendedName>
</protein>
<dbReference type="AlphaFoldDB" id="A0A327NKX6"/>
<evidence type="ECO:0000313" key="2">
    <source>
        <dbReference type="EMBL" id="RAI75842.1"/>
    </source>
</evidence>
<evidence type="ECO:0000313" key="3">
    <source>
        <dbReference type="Proteomes" id="UP000249016"/>
    </source>
</evidence>
<proteinExistence type="predicted"/>
<sequence length="226" mass="25657">MLLGAQDSIKFDSTKTPLQLMTDKLQVLCFGAFLMAYYYFVLRKYNTLGFRMFSLFFFIGVSVCYWWYGSEQDLKNIQATGIPTQALVLKKTTNSLEVSFTGPSGKSLVRTHTGGISVEEFAALTEGKAAPILYSPKSDTFFLTSSFQRQRSDTIYILGFAGVLFLIGTLCWIFLYKYRVHAYEDGTIYEYVTDENGKVVLDDAKSGFTRSLRNYSTMSKLFQLFS</sequence>
<keyword evidence="1" id="KW-0472">Membrane</keyword>
<feature type="transmembrane region" description="Helical" evidence="1">
    <location>
        <begin position="25"/>
        <end position="41"/>
    </location>
</feature>
<keyword evidence="1" id="KW-1133">Transmembrane helix</keyword>
<name>A0A327NKX6_9BACT</name>
<comment type="caution">
    <text evidence="2">The sequence shown here is derived from an EMBL/GenBank/DDBJ whole genome shotgun (WGS) entry which is preliminary data.</text>
</comment>
<feature type="transmembrane region" description="Helical" evidence="1">
    <location>
        <begin position="48"/>
        <end position="68"/>
    </location>
</feature>
<keyword evidence="3" id="KW-1185">Reference proteome</keyword>
<evidence type="ECO:0000256" key="1">
    <source>
        <dbReference type="SAM" id="Phobius"/>
    </source>
</evidence>
<evidence type="ECO:0008006" key="4">
    <source>
        <dbReference type="Google" id="ProtNLM"/>
    </source>
</evidence>